<feature type="domain" description="6-phospho-N-acetylmuramidase C-terminal" evidence="1">
    <location>
        <begin position="266"/>
        <end position="381"/>
    </location>
</feature>
<dbReference type="Proteomes" id="UP000186341">
    <property type="component" value="Unassembled WGS sequence"/>
</dbReference>
<evidence type="ECO:0008006" key="5">
    <source>
        <dbReference type="Google" id="ProtNLM"/>
    </source>
</evidence>
<sequence length="384" mass="43751">MPTMGISVYPDLSPFEEIKEYLALAGKYGAKRVFSSMFSVEGTKEEIFDYFRKLIEEAHKYGMEVSLDVNTRFLDDMGVTFDNVKDFADIGCDIIRMDEAYGDYRDTAMINNPYGIKIEYNASTVSPMIGRLLEDGADKEKILACHNFYPQPWTGMPWAKFKKVNQEIKDLEDIRIGAFISSNAEGTNGVWDAEYGLPTVERMRNYPVDLQARLILATDHIDDVLFGNYYASEDEFKAVADVLNPEPVKNLVPGYIPEDKLTHPKTIKIKLDPEATKAERKSVLEFAPHADLGDSSEWIWRSRLPRVYFKDTEFAPRDAHKDTFERGDVVVVNDNYKHYAGEVHIVLEPMKNDGLRNLVGKVSGPELDMIDLLKPNDVVVFEEE</sequence>
<dbReference type="Gene3D" id="3.20.20.70">
    <property type="entry name" value="Aldolase class I"/>
    <property type="match status" value="1"/>
</dbReference>
<protein>
    <recommendedName>
        <fullName evidence="5">Cell surface protein</fullName>
    </recommendedName>
</protein>
<organism evidence="3 4">
    <name type="scientific">Ileibacterium valens</name>
    <dbReference type="NCBI Taxonomy" id="1862668"/>
    <lineage>
        <taxon>Bacteria</taxon>
        <taxon>Bacillati</taxon>
        <taxon>Bacillota</taxon>
        <taxon>Erysipelotrichia</taxon>
        <taxon>Erysipelotrichales</taxon>
        <taxon>Erysipelotrichaceae</taxon>
        <taxon>Ileibacterium</taxon>
    </lineage>
</organism>
<dbReference type="InterPro" id="IPR017853">
    <property type="entry name" value="GH"/>
</dbReference>
<dbReference type="InterPro" id="IPR029000">
    <property type="entry name" value="Cyclophilin-like_dom_sf"/>
</dbReference>
<dbReference type="GeneID" id="82202781"/>
<keyword evidence="4" id="KW-1185">Reference proteome</keyword>
<dbReference type="EMBL" id="MPJW01000124">
    <property type="protein sequence ID" value="OLU39849.1"/>
    <property type="molecule type" value="Genomic_DNA"/>
</dbReference>
<evidence type="ECO:0000313" key="3">
    <source>
        <dbReference type="EMBL" id="OLU39849.1"/>
    </source>
</evidence>
<evidence type="ECO:0000259" key="2">
    <source>
        <dbReference type="Pfam" id="PF19200"/>
    </source>
</evidence>
<dbReference type="SUPFAM" id="SSF51445">
    <property type="entry name" value="(Trans)glycosidases"/>
    <property type="match status" value="1"/>
</dbReference>
<dbReference type="AlphaFoldDB" id="A0A1U7NG55"/>
<dbReference type="InterPro" id="IPR008589">
    <property type="entry name" value="MupG"/>
</dbReference>
<dbReference type="InterPro" id="IPR013785">
    <property type="entry name" value="Aldolase_TIM"/>
</dbReference>
<name>A0A1U7NG55_9FIRM</name>
<accession>A0A1U7NG55</accession>
<dbReference type="Pfam" id="PF19200">
    <property type="entry name" value="MupG_N"/>
    <property type="match status" value="1"/>
</dbReference>
<proteinExistence type="predicted"/>
<dbReference type="RefSeq" id="WP_075819336.1">
    <property type="nucleotide sequence ID" value="NZ_CAJUTZ010000062.1"/>
</dbReference>
<dbReference type="Pfam" id="PF05913">
    <property type="entry name" value="MupG_C"/>
    <property type="match status" value="1"/>
</dbReference>
<reference evidence="3 4" key="1">
    <citation type="submission" date="2016-11" db="EMBL/GenBank/DDBJ databases">
        <title>Description of two novel members of the family Erysipelotrichaceae: Ileibacterium lipovorans gen. nov., sp. nov. and Dubosiella newyorkensis, gen. nov., sp. nov.</title>
        <authorList>
            <person name="Cox L.M."/>
            <person name="Sohn J."/>
            <person name="Tyrrell K.L."/>
            <person name="Citron D.M."/>
            <person name="Lawson P.A."/>
            <person name="Patel N.B."/>
            <person name="Iizumi T."/>
            <person name="Perez-Perez G.I."/>
            <person name="Goldstein E.J."/>
            <person name="Blaser M.J."/>
        </authorList>
    </citation>
    <scope>NUCLEOTIDE SEQUENCE [LARGE SCALE GENOMIC DNA]</scope>
    <source>
        <strain evidence="3 4">NYU-BL-A3</strain>
    </source>
</reference>
<gene>
    <name evidence="3" type="ORF">BO222_06120</name>
</gene>
<dbReference type="InterPro" id="IPR043797">
    <property type="entry name" value="MupG_N"/>
</dbReference>
<dbReference type="OrthoDB" id="5809921at2"/>
<comment type="caution">
    <text evidence="3">The sequence shown here is derived from an EMBL/GenBank/DDBJ whole genome shotgun (WGS) entry which is preliminary data.</text>
</comment>
<dbReference type="Gene3D" id="2.40.100.10">
    <property type="entry name" value="Cyclophilin-like"/>
    <property type="match status" value="1"/>
</dbReference>
<evidence type="ECO:0000259" key="1">
    <source>
        <dbReference type="Pfam" id="PF05913"/>
    </source>
</evidence>
<dbReference type="CDD" id="cd00551">
    <property type="entry name" value="AmyAc_family"/>
    <property type="match status" value="1"/>
</dbReference>
<dbReference type="PANTHER" id="PTHR38435">
    <property type="match status" value="1"/>
</dbReference>
<dbReference type="SUPFAM" id="SSF50891">
    <property type="entry name" value="Cyclophilin-like"/>
    <property type="match status" value="1"/>
</dbReference>
<dbReference type="InterPro" id="IPR043894">
    <property type="entry name" value="MupG_C"/>
</dbReference>
<feature type="domain" description="6-phospho-N-acetylmuramidase N-terminal" evidence="2">
    <location>
        <begin position="4"/>
        <end position="240"/>
    </location>
</feature>
<dbReference type="PANTHER" id="PTHR38435:SF1">
    <property type="entry name" value="DUF871 DOMAIN-CONTAINING PROTEIN"/>
    <property type="match status" value="1"/>
</dbReference>
<evidence type="ECO:0000313" key="4">
    <source>
        <dbReference type="Proteomes" id="UP000186341"/>
    </source>
</evidence>